<reference evidence="2 3" key="1">
    <citation type="journal article" date="2015" name="Environ. Microbiol.">
        <title>Methane oxidation coupled to nitrate reduction under hypoxia by the Gammaproteobacterium Methylomonas denitrificans, sp. nov. type strain FJG1.</title>
        <authorList>
            <person name="Kits K.D."/>
            <person name="Klotz M.G."/>
            <person name="Stein L.Y."/>
        </authorList>
    </citation>
    <scope>NUCLEOTIDE SEQUENCE [LARGE SCALE GENOMIC DNA]</scope>
    <source>
        <strain evidence="2 3">FJG1</strain>
    </source>
</reference>
<feature type="chain" id="PRO_5007274527" description="DUF1318 domain-containing protein" evidence="1">
    <location>
        <begin position="27"/>
        <end position="113"/>
    </location>
</feature>
<protein>
    <recommendedName>
        <fullName evidence="4">DUF1318 domain-containing protein</fullName>
    </recommendedName>
</protein>
<keyword evidence="1" id="KW-0732">Signal</keyword>
<dbReference type="AlphaFoldDB" id="A0A126T6D5"/>
<evidence type="ECO:0000256" key="1">
    <source>
        <dbReference type="SAM" id="SignalP"/>
    </source>
</evidence>
<evidence type="ECO:0008006" key="4">
    <source>
        <dbReference type="Google" id="ProtNLM"/>
    </source>
</evidence>
<dbReference type="RefSeq" id="WP_052142245.1">
    <property type="nucleotide sequence ID" value="NZ_CP014476.1"/>
</dbReference>
<dbReference type="STRING" id="1538553.JT25_014355"/>
<organism evidence="2 3">
    <name type="scientific">Methylomonas denitrificans</name>
    <dbReference type="NCBI Taxonomy" id="1538553"/>
    <lineage>
        <taxon>Bacteria</taxon>
        <taxon>Pseudomonadati</taxon>
        <taxon>Pseudomonadota</taxon>
        <taxon>Gammaproteobacteria</taxon>
        <taxon>Methylococcales</taxon>
        <taxon>Methylococcaceae</taxon>
        <taxon>Methylomonas</taxon>
    </lineage>
</organism>
<dbReference type="OrthoDB" id="9798130at2"/>
<evidence type="ECO:0000313" key="2">
    <source>
        <dbReference type="EMBL" id="AMK77645.1"/>
    </source>
</evidence>
<dbReference type="InterPro" id="IPR008309">
    <property type="entry name" value="YdbL"/>
</dbReference>
<dbReference type="PIRSF" id="PIRSF025560">
    <property type="entry name" value="UCP025560"/>
    <property type="match status" value="1"/>
</dbReference>
<sequence length="113" mass="11868">MKNKNLLSLLAPLFLGLCLIALPVNAADLAQAKSAGLVGEQMNGFLGLVQPDASAEIQALVKSINAQRLAEYQRIAAKNGVAVEEVGRLTAQKVIGQAAPGQFVETPSGWSQR</sequence>
<proteinExistence type="predicted"/>
<gene>
    <name evidence="2" type="ORF">JT25_014355</name>
</gene>
<accession>A0A126T6D5</accession>
<dbReference type="Pfam" id="PF07027">
    <property type="entry name" value="DUF1318"/>
    <property type="match status" value="1"/>
</dbReference>
<dbReference type="Proteomes" id="UP000030512">
    <property type="component" value="Chromosome"/>
</dbReference>
<keyword evidence="3" id="KW-1185">Reference proteome</keyword>
<evidence type="ECO:0000313" key="3">
    <source>
        <dbReference type="Proteomes" id="UP000030512"/>
    </source>
</evidence>
<dbReference type="KEGG" id="mdn:JT25_014355"/>
<feature type="signal peptide" evidence="1">
    <location>
        <begin position="1"/>
        <end position="26"/>
    </location>
</feature>
<dbReference type="EMBL" id="CP014476">
    <property type="protein sequence ID" value="AMK77645.1"/>
    <property type="molecule type" value="Genomic_DNA"/>
</dbReference>
<name>A0A126T6D5_9GAMM</name>